<name>A0A838ADG7_9PSEU</name>
<dbReference type="Gene3D" id="3.40.50.150">
    <property type="entry name" value="Vaccinia Virus protein VP39"/>
    <property type="match status" value="1"/>
</dbReference>
<protein>
    <recommendedName>
        <fullName evidence="4">Protein-L-isoaspartate O-methyltransferase</fullName>
        <ecNumber evidence="3">2.1.1.77</ecNumber>
    </recommendedName>
    <alternativeName>
        <fullName evidence="11">L-isoaspartyl protein carboxyl methyltransferase</fullName>
    </alternativeName>
    <alternativeName>
        <fullName evidence="9">Protein L-isoaspartyl methyltransferase</fullName>
    </alternativeName>
    <alternativeName>
        <fullName evidence="10">Protein-beta-aspartate methyltransferase</fullName>
    </alternativeName>
</protein>
<evidence type="ECO:0000256" key="9">
    <source>
        <dbReference type="ARBA" id="ARBA00030757"/>
    </source>
</evidence>
<comment type="caution">
    <text evidence="12">The sequence shown here is derived from an EMBL/GenBank/DDBJ whole genome shotgun (WGS) entry which is preliminary data.</text>
</comment>
<evidence type="ECO:0000256" key="5">
    <source>
        <dbReference type="ARBA" id="ARBA00022490"/>
    </source>
</evidence>
<dbReference type="EMBL" id="JACCKD010000006">
    <property type="protein sequence ID" value="MBA0127253.1"/>
    <property type="molecule type" value="Genomic_DNA"/>
</dbReference>
<evidence type="ECO:0000256" key="7">
    <source>
        <dbReference type="ARBA" id="ARBA00022679"/>
    </source>
</evidence>
<evidence type="ECO:0000256" key="3">
    <source>
        <dbReference type="ARBA" id="ARBA00011890"/>
    </source>
</evidence>
<evidence type="ECO:0000256" key="1">
    <source>
        <dbReference type="ARBA" id="ARBA00004496"/>
    </source>
</evidence>
<evidence type="ECO:0000256" key="10">
    <source>
        <dbReference type="ARBA" id="ARBA00031323"/>
    </source>
</evidence>
<dbReference type="GO" id="GO:0005737">
    <property type="term" value="C:cytoplasm"/>
    <property type="evidence" value="ECO:0007669"/>
    <property type="project" value="UniProtKB-SubCell"/>
</dbReference>
<evidence type="ECO:0000256" key="4">
    <source>
        <dbReference type="ARBA" id="ARBA00013346"/>
    </source>
</evidence>
<dbReference type="AlphaFoldDB" id="A0A838ADG7"/>
<sequence length="353" mass="39649">MPREQFIPDRIWAQESDDDPYMPIDREREPEHWYRLVNSDRVIVTQFDDGATHWPETGYRPSCSTSMPSLVVGMLAELAPQPGERILEIGTGTGYNAALLAELVGPAGQVTSVEIDPDLAELARVRLVQAGYSNVRVVVADGVAGVEPEQPWDRVIVTAGVHVGRLPYEWVDHSRADGIVLTPMRTDLASGPLVRFVVNADGTATGRACAMRVGFMELRQQRVAAARASQLRWDDDSADVSITTTNPFVALLDEAARWAIALAVPCCRYNLEKPTIERRYGLAWLLDPVTGSWASAVPTDDEHRFIVRQRGPRKLWNEVETAYRWWQHHHQPTLETWDWTVTPYEQSVTLAEQ</sequence>
<dbReference type="GO" id="GO:0004719">
    <property type="term" value="F:protein-L-isoaspartate (D-aspartate) O-methyltransferase activity"/>
    <property type="evidence" value="ECO:0007669"/>
    <property type="project" value="UniProtKB-EC"/>
</dbReference>
<keyword evidence="7 12" id="KW-0808">Transferase</keyword>
<keyword evidence="6 12" id="KW-0489">Methyltransferase</keyword>
<comment type="similarity">
    <text evidence="2">Belongs to the methyltransferase superfamily. L-isoaspartyl/D-aspartyl protein methyltransferase family.</text>
</comment>
<keyword evidence="5" id="KW-0963">Cytoplasm</keyword>
<accession>A0A838ADG7</accession>
<dbReference type="PANTHER" id="PTHR11579">
    <property type="entry name" value="PROTEIN-L-ISOASPARTATE O-METHYLTRANSFERASE"/>
    <property type="match status" value="1"/>
</dbReference>
<evidence type="ECO:0000256" key="2">
    <source>
        <dbReference type="ARBA" id="ARBA00005369"/>
    </source>
</evidence>
<proteinExistence type="inferred from homology"/>
<dbReference type="Pfam" id="PF01135">
    <property type="entry name" value="PCMT"/>
    <property type="match status" value="1"/>
</dbReference>
<keyword evidence="13" id="KW-1185">Reference proteome</keyword>
<evidence type="ECO:0000256" key="8">
    <source>
        <dbReference type="ARBA" id="ARBA00022691"/>
    </source>
</evidence>
<evidence type="ECO:0000256" key="11">
    <source>
        <dbReference type="ARBA" id="ARBA00031350"/>
    </source>
</evidence>
<comment type="subcellular location">
    <subcellularLocation>
        <location evidence="1">Cytoplasm</location>
    </subcellularLocation>
</comment>
<organism evidence="12 13">
    <name type="scientific">Haloechinothrix aidingensis</name>
    <dbReference type="NCBI Taxonomy" id="2752311"/>
    <lineage>
        <taxon>Bacteria</taxon>
        <taxon>Bacillati</taxon>
        <taxon>Actinomycetota</taxon>
        <taxon>Actinomycetes</taxon>
        <taxon>Pseudonocardiales</taxon>
        <taxon>Pseudonocardiaceae</taxon>
        <taxon>Haloechinothrix</taxon>
    </lineage>
</organism>
<dbReference type="InterPro" id="IPR029063">
    <property type="entry name" value="SAM-dependent_MTases_sf"/>
</dbReference>
<dbReference type="CDD" id="cd02440">
    <property type="entry name" value="AdoMet_MTases"/>
    <property type="match status" value="1"/>
</dbReference>
<dbReference type="EC" id="2.1.1.77" evidence="3"/>
<dbReference type="InterPro" id="IPR000682">
    <property type="entry name" value="PCMT"/>
</dbReference>
<dbReference type="GO" id="GO:0032259">
    <property type="term" value="P:methylation"/>
    <property type="evidence" value="ECO:0007669"/>
    <property type="project" value="UniProtKB-KW"/>
</dbReference>
<evidence type="ECO:0000313" key="12">
    <source>
        <dbReference type="EMBL" id="MBA0127253.1"/>
    </source>
</evidence>
<evidence type="ECO:0000256" key="6">
    <source>
        <dbReference type="ARBA" id="ARBA00022603"/>
    </source>
</evidence>
<dbReference type="Proteomes" id="UP000582974">
    <property type="component" value="Unassembled WGS sequence"/>
</dbReference>
<reference evidence="12 13" key="1">
    <citation type="submission" date="2020-07" db="EMBL/GenBank/DDBJ databases">
        <title>Genome of Haloechinothrix sp.</title>
        <authorList>
            <person name="Tang S.-K."/>
            <person name="Yang L."/>
            <person name="Zhu W.-Y."/>
        </authorList>
    </citation>
    <scope>NUCLEOTIDE SEQUENCE [LARGE SCALE GENOMIC DNA]</scope>
    <source>
        <strain evidence="12 13">YIM 98757</strain>
    </source>
</reference>
<dbReference type="PANTHER" id="PTHR11579:SF0">
    <property type="entry name" value="PROTEIN-L-ISOASPARTATE(D-ASPARTATE) O-METHYLTRANSFERASE"/>
    <property type="match status" value="1"/>
</dbReference>
<keyword evidence="8" id="KW-0949">S-adenosyl-L-methionine</keyword>
<dbReference type="SUPFAM" id="SSF53335">
    <property type="entry name" value="S-adenosyl-L-methionine-dependent methyltransferases"/>
    <property type="match status" value="1"/>
</dbReference>
<gene>
    <name evidence="12" type="ORF">H0B56_17010</name>
</gene>
<evidence type="ECO:0000313" key="13">
    <source>
        <dbReference type="Proteomes" id="UP000582974"/>
    </source>
</evidence>